<keyword evidence="1" id="KW-0732">Signal</keyword>
<sequence length="165" mass="17075">MTIQLPFPRSRLGACARTAALATMLLPLLGLPSPAHAEWVYDTLHGSACNVEGTSSPANLRRTVTGSTNVGTTPLSVICPVLRTIVAPTIGYRVYANGSGLSGACRLFSMANTGGMLSALAMSGTDAGRRVTALMPATLTPEQSHQAVLCTLPAGGVIYSLEFVQ</sequence>
<dbReference type="EMBL" id="JBBKZT010000011">
    <property type="protein sequence ID" value="MEJ8849558.1"/>
    <property type="molecule type" value="Genomic_DNA"/>
</dbReference>
<dbReference type="RefSeq" id="WP_340344690.1">
    <property type="nucleotide sequence ID" value="NZ_JBBKZT010000011.1"/>
</dbReference>
<reference evidence="2 3" key="1">
    <citation type="submission" date="2024-03" db="EMBL/GenBank/DDBJ databases">
        <title>Novel species of the genus Variovorax.</title>
        <authorList>
            <person name="Liu Q."/>
            <person name="Xin Y.-H."/>
        </authorList>
    </citation>
    <scope>NUCLEOTIDE SEQUENCE [LARGE SCALE GENOMIC DNA]</scope>
    <source>
        <strain evidence="2 3">KACC 18900</strain>
    </source>
</reference>
<name>A0ABU8WPT6_9BURK</name>
<feature type="signal peptide" evidence="1">
    <location>
        <begin position="1"/>
        <end position="37"/>
    </location>
</feature>
<comment type="caution">
    <text evidence="2">The sequence shown here is derived from an EMBL/GenBank/DDBJ whole genome shotgun (WGS) entry which is preliminary data.</text>
</comment>
<feature type="chain" id="PRO_5045963052" description="Spore coat protein U domain-containing protein" evidence="1">
    <location>
        <begin position="38"/>
        <end position="165"/>
    </location>
</feature>
<evidence type="ECO:0008006" key="4">
    <source>
        <dbReference type="Google" id="ProtNLM"/>
    </source>
</evidence>
<evidence type="ECO:0000313" key="3">
    <source>
        <dbReference type="Proteomes" id="UP001385892"/>
    </source>
</evidence>
<accession>A0ABU8WPT6</accession>
<proteinExistence type="predicted"/>
<organism evidence="2 3">
    <name type="scientific">Variovorax rhizosphaerae</name>
    <dbReference type="NCBI Taxonomy" id="1836200"/>
    <lineage>
        <taxon>Bacteria</taxon>
        <taxon>Pseudomonadati</taxon>
        <taxon>Pseudomonadota</taxon>
        <taxon>Betaproteobacteria</taxon>
        <taxon>Burkholderiales</taxon>
        <taxon>Comamonadaceae</taxon>
        <taxon>Variovorax</taxon>
    </lineage>
</organism>
<evidence type="ECO:0000256" key="1">
    <source>
        <dbReference type="SAM" id="SignalP"/>
    </source>
</evidence>
<evidence type="ECO:0000313" key="2">
    <source>
        <dbReference type="EMBL" id="MEJ8849558.1"/>
    </source>
</evidence>
<protein>
    <recommendedName>
        <fullName evidence="4">Spore coat protein U domain-containing protein</fullName>
    </recommendedName>
</protein>
<keyword evidence="3" id="KW-1185">Reference proteome</keyword>
<gene>
    <name evidence="2" type="ORF">WKW82_23110</name>
</gene>
<dbReference type="Proteomes" id="UP001385892">
    <property type="component" value="Unassembled WGS sequence"/>
</dbReference>